<evidence type="ECO:0000256" key="4">
    <source>
        <dbReference type="ARBA" id="ARBA00022989"/>
    </source>
</evidence>
<evidence type="ECO:0000256" key="1">
    <source>
        <dbReference type="ARBA" id="ARBA00004141"/>
    </source>
</evidence>
<evidence type="ECO:0000256" key="5">
    <source>
        <dbReference type="ARBA" id="ARBA00023136"/>
    </source>
</evidence>
<comment type="subcellular location">
    <subcellularLocation>
        <location evidence="6">Golgi apparatus membrane</location>
        <topology evidence="6">Multi-pass membrane protein</topology>
    </subcellularLocation>
    <subcellularLocation>
        <location evidence="1">Membrane</location>
        <topology evidence="1">Multi-pass membrane protein</topology>
    </subcellularLocation>
</comment>
<dbReference type="EMBL" id="CAJFCW020000001">
    <property type="protein sequence ID" value="CAG9079891.1"/>
    <property type="molecule type" value="Genomic_DNA"/>
</dbReference>
<evidence type="ECO:0000259" key="7">
    <source>
        <dbReference type="Pfam" id="PF04893"/>
    </source>
</evidence>
<dbReference type="GO" id="GO:0005802">
    <property type="term" value="C:trans-Golgi network"/>
    <property type="evidence" value="ECO:0007669"/>
    <property type="project" value="TreeGrafter"/>
</dbReference>
<evidence type="ECO:0000256" key="6">
    <source>
        <dbReference type="RuleBase" id="RU361264"/>
    </source>
</evidence>
<proteinExistence type="inferred from homology"/>
<keyword evidence="3 6" id="KW-0812">Transmembrane</keyword>
<sequence length="244" mass="27015">MAQSNSGMNVALDLEMLEKEIQEKEESRRTQNFEDLSGTIGNAAPRSYNPNQNYNSDPIDGATDFDTLDEPVIVTIKRDAKLIAAKFMQVLIPPKDQHCLRDWDLWGPLFVCVVLSLLLQDTVAGTGPAFTEAFSLVFFGSVVVTANIKLLGGKISFFQSLCVIGYCLLPSVFASITCHLLHMEGAKKLSMFLRLVASGFGFAWSTYASTAFLASAQPERRKILAMYPVVLFYFVVSWLVFSNS</sequence>
<comment type="similarity">
    <text evidence="2 6">Belongs to the YIP1 family.</text>
</comment>
<feature type="domain" description="Yip1" evidence="7">
    <location>
        <begin position="100"/>
        <end position="239"/>
    </location>
</feature>
<dbReference type="Proteomes" id="UP000614601">
    <property type="component" value="Unassembled WGS sequence"/>
</dbReference>
<dbReference type="PANTHER" id="PTHR21236">
    <property type="entry name" value="GOLGI MEMBRANE PROTEIN YIP1"/>
    <property type="match status" value="1"/>
</dbReference>
<feature type="transmembrane region" description="Helical" evidence="6">
    <location>
        <begin position="223"/>
        <end position="241"/>
    </location>
</feature>
<feature type="transmembrane region" description="Helical" evidence="6">
    <location>
        <begin position="105"/>
        <end position="127"/>
    </location>
</feature>
<organism evidence="8 9">
    <name type="scientific">Bursaphelenchus okinawaensis</name>
    <dbReference type="NCBI Taxonomy" id="465554"/>
    <lineage>
        <taxon>Eukaryota</taxon>
        <taxon>Metazoa</taxon>
        <taxon>Ecdysozoa</taxon>
        <taxon>Nematoda</taxon>
        <taxon>Chromadorea</taxon>
        <taxon>Rhabditida</taxon>
        <taxon>Tylenchina</taxon>
        <taxon>Tylenchomorpha</taxon>
        <taxon>Aphelenchoidea</taxon>
        <taxon>Aphelenchoididae</taxon>
        <taxon>Bursaphelenchus</taxon>
    </lineage>
</organism>
<evidence type="ECO:0000256" key="2">
    <source>
        <dbReference type="ARBA" id="ARBA00010596"/>
    </source>
</evidence>
<dbReference type="OrthoDB" id="411251at2759"/>
<accession>A0A811JRS2</accession>
<evidence type="ECO:0000256" key="3">
    <source>
        <dbReference type="ARBA" id="ARBA00022692"/>
    </source>
</evidence>
<protein>
    <recommendedName>
        <fullName evidence="6">Protein YIPF</fullName>
    </recommendedName>
</protein>
<dbReference type="InterPro" id="IPR006977">
    <property type="entry name" value="Yip1_dom"/>
</dbReference>
<evidence type="ECO:0000313" key="8">
    <source>
        <dbReference type="EMBL" id="CAD5205938.1"/>
    </source>
</evidence>
<dbReference type="GO" id="GO:0006888">
    <property type="term" value="P:endoplasmic reticulum to Golgi vesicle-mediated transport"/>
    <property type="evidence" value="ECO:0007669"/>
    <property type="project" value="InterPro"/>
</dbReference>
<dbReference type="Proteomes" id="UP000783686">
    <property type="component" value="Unassembled WGS sequence"/>
</dbReference>
<gene>
    <name evidence="8" type="ORF">BOKJ2_LOCUS622</name>
</gene>
<dbReference type="GO" id="GO:0000139">
    <property type="term" value="C:Golgi membrane"/>
    <property type="evidence" value="ECO:0007669"/>
    <property type="project" value="UniProtKB-SubCell"/>
</dbReference>
<feature type="transmembrane region" description="Helical" evidence="6">
    <location>
        <begin position="163"/>
        <end position="183"/>
    </location>
</feature>
<keyword evidence="9" id="KW-1185">Reference proteome</keyword>
<dbReference type="InterPro" id="IPR045231">
    <property type="entry name" value="Yip1/4-like"/>
</dbReference>
<evidence type="ECO:0000313" key="9">
    <source>
        <dbReference type="Proteomes" id="UP000614601"/>
    </source>
</evidence>
<reference evidence="8" key="1">
    <citation type="submission" date="2020-09" db="EMBL/GenBank/DDBJ databases">
        <authorList>
            <person name="Kikuchi T."/>
        </authorList>
    </citation>
    <scope>NUCLEOTIDE SEQUENCE</scope>
    <source>
        <strain evidence="8">SH1</strain>
    </source>
</reference>
<name>A0A811JRS2_9BILA</name>
<dbReference type="AlphaFoldDB" id="A0A811JRS2"/>
<keyword evidence="5 6" id="KW-0472">Membrane</keyword>
<keyword evidence="4 6" id="KW-1133">Transmembrane helix</keyword>
<feature type="transmembrane region" description="Helical" evidence="6">
    <location>
        <begin position="133"/>
        <end position="151"/>
    </location>
</feature>
<dbReference type="Pfam" id="PF04893">
    <property type="entry name" value="Yip1"/>
    <property type="match status" value="1"/>
</dbReference>
<dbReference type="EMBL" id="CAJFDH010000001">
    <property type="protein sequence ID" value="CAD5205938.1"/>
    <property type="molecule type" value="Genomic_DNA"/>
</dbReference>
<dbReference type="PANTHER" id="PTHR21236:SF1">
    <property type="entry name" value="PROTEIN YIPF6"/>
    <property type="match status" value="1"/>
</dbReference>
<feature type="transmembrane region" description="Helical" evidence="6">
    <location>
        <begin position="195"/>
        <end position="216"/>
    </location>
</feature>
<comment type="caution">
    <text evidence="8">The sequence shown here is derived from an EMBL/GenBank/DDBJ whole genome shotgun (WGS) entry which is preliminary data.</text>
</comment>